<dbReference type="GO" id="GO:0045892">
    <property type="term" value="P:negative regulation of DNA-templated transcription"/>
    <property type="evidence" value="ECO:0007669"/>
    <property type="project" value="TreeGrafter"/>
</dbReference>
<feature type="binding site" evidence="7">
    <location>
        <position position="135"/>
    </location>
    <ligand>
        <name>Zn(2+)</name>
        <dbReference type="ChEBI" id="CHEBI:29105"/>
    </ligand>
</feature>
<dbReference type="PANTHER" id="PTHR33202:SF6">
    <property type="entry name" value="ZINC UPTAKE REGULATION PROTEIN"/>
    <property type="match status" value="1"/>
</dbReference>
<comment type="caution">
    <text evidence="9">The sequence shown here is derived from an EMBL/GenBank/DDBJ whole genome shotgun (WGS) entry which is preliminary data.</text>
</comment>
<dbReference type="SUPFAM" id="SSF46785">
    <property type="entry name" value="Winged helix' DNA-binding domain"/>
    <property type="match status" value="1"/>
</dbReference>
<feature type="binding site" evidence="8">
    <location>
        <position position="125"/>
    </location>
    <ligand>
        <name>Fe cation</name>
        <dbReference type="ChEBI" id="CHEBI:24875"/>
    </ligand>
</feature>
<keyword evidence="6" id="KW-0804">Transcription</keyword>
<dbReference type="EMBL" id="SLZW01000002">
    <property type="protein sequence ID" value="TCS64097.1"/>
    <property type="molecule type" value="Genomic_DNA"/>
</dbReference>
<evidence type="ECO:0000256" key="6">
    <source>
        <dbReference type="ARBA" id="ARBA00023163"/>
    </source>
</evidence>
<organism evidence="9 10">
    <name type="scientific">Varunaivibrio sulfuroxidans</name>
    <dbReference type="NCBI Taxonomy" id="1773489"/>
    <lineage>
        <taxon>Bacteria</taxon>
        <taxon>Pseudomonadati</taxon>
        <taxon>Pseudomonadota</taxon>
        <taxon>Alphaproteobacteria</taxon>
        <taxon>Rhodospirillales</taxon>
        <taxon>Magnetovibrionaceae</taxon>
        <taxon>Varunaivibrio</taxon>
    </lineage>
</organism>
<keyword evidence="5" id="KW-0238">DNA-binding</keyword>
<dbReference type="GO" id="GO:0005829">
    <property type="term" value="C:cytosol"/>
    <property type="evidence" value="ECO:0007669"/>
    <property type="project" value="TreeGrafter"/>
</dbReference>
<feature type="binding site" evidence="7">
    <location>
        <position position="132"/>
    </location>
    <ligand>
        <name>Zn(2+)</name>
        <dbReference type="ChEBI" id="CHEBI:29105"/>
    </ligand>
</feature>
<dbReference type="GO" id="GO:0000976">
    <property type="term" value="F:transcription cis-regulatory region binding"/>
    <property type="evidence" value="ECO:0007669"/>
    <property type="project" value="TreeGrafter"/>
</dbReference>
<evidence type="ECO:0000256" key="1">
    <source>
        <dbReference type="ARBA" id="ARBA00007957"/>
    </source>
</evidence>
<evidence type="ECO:0000256" key="7">
    <source>
        <dbReference type="PIRSR" id="PIRSR602481-1"/>
    </source>
</evidence>
<dbReference type="Gene3D" id="3.30.1490.190">
    <property type="match status" value="1"/>
</dbReference>
<dbReference type="PANTHER" id="PTHR33202">
    <property type="entry name" value="ZINC UPTAKE REGULATION PROTEIN"/>
    <property type="match status" value="1"/>
</dbReference>
<sequence>MRARASDMGACVMRNIKTPFSKSDTSSGGHDHRRCVDHALNAAERVCAAAGARLTPLRRRVLLEVWASHDPIGAYDILRRLKGDALKAAPPTVYRALDFLMKYGLVHRLESRNAFIGCRTPESAHAGHFLICARCGDVAEFDDDRLDGTISDAAARVGFAAHRAAVEIRGLCPSCQENDDERTTAP</sequence>
<feature type="binding site" evidence="7">
    <location>
        <position position="172"/>
    </location>
    <ligand>
        <name>Zn(2+)</name>
        <dbReference type="ChEBI" id="CHEBI:29105"/>
    </ligand>
</feature>
<evidence type="ECO:0000256" key="4">
    <source>
        <dbReference type="ARBA" id="ARBA00023015"/>
    </source>
</evidence>
<dbReference type="Pfam" id="PF01475">
    <property type="entry name" value="FUR"/>
    <property type="match status" value="1"/>
</dbReference>
<evidence type="ECO:0000256" key="2">
    <source>
        <dbReference type="ARBA" id="ARBA00022491"/>
    </source>
</evidence>
<keyword evidence="4" id="KW-0805">Transcription regulation</keyword>
<dbReference type="Gene3D" id="1.10.10.10">
    <property type="entry name" value="Winged helix-like DNA-binding domain superfamily/Winged helix DNA-binding domain"/>
    <property type="match status" value="1"/>
</dbReference>
<feature type="binding site" evidence="7">
    <location>
        <position position="175"/>
    </location>
    <ligand>
        <name>Zn(2+)</name>
        <dbReference type="ChEBI" id="CHEBI:29105"/>
    </ligand>
</feature>
<proteinExistence type="inferred from homology"/>
<dbReference type="Proteomes" id="UP000295304">
    <property type="component" value="Unassembled WGS sequence"/>
</dbReference>
<keyword evidence="3 7" id="KW-0862">Zinc</keyword>
<dbReference type="InterPro" id="IPR036388">
    <property type="entry name" value="WH-like_DNA-bd_sf"/>
</dbReference>
<dbReference type="GO" id="GO:1900376">
    <property type="term" value="P:regulation of secondary metabolite biosynthetic process"/>
    <property type="evidence" value="ECO:0007669"/>
    <property type="project" value="TreeGrafter"/>
</dbReference>
<dbReference type="InterPro" id="IPR043135">
    <property type="entry name" value="Fur_C"/>
</dbReference>
<reference evidence="9 10" key="1">
    <citation type="submission" date="2019-03" db="EMBL/GenBank/DDBJ databases">
        <title>Genomic Encyclopedia of Type Strains, Phase IV (KMG-IV): sequencing the most valuable type-strain genomes for metagenomic binning, comparative biology and taxonomic classification.</title>
        <authorList>
            <person name="Goeker M."/>
        </authorList>
    </citation>
    <scope>NUCLEOTIDE SEQUENCE [LARGE SCALE GENOMIC DNA]</scope>
    <source>
        <strain evidence="9 10">DSM 101688</strain>
    </source>
</reference>
<gene>
    <name evidence="9" type="ORF">EDD55_102136</name>
</gene>
<comment type="cofactor">
    <cofactor evidence="8">
        <name>Mn(2+)</name>
        <dbReference type="ChEBI" id="CHEBI:29035"/>
    </cofactor>
    <cofactor evidence="8">
        <name>Fe(2+)</name>
        <dbReference type="ChEBI" id="CHEBI:29033"/>
    </cofactor>
    <text evidence="8">Binds 1 Mn(2+) or Fe(2+) ion per subunit.</text>
</comment>
<name>A0A4R3JE89_9PROT</name>
<evidence type="ECO:0000256" key="8">
    <source>
        <dbReference type="PIRSR" id="PIRSR602481-2"/>
    </source>
</evidence>
<dbReference type="AlphaFoldDB" id="A0A4R3JE89"/>
<dbReference type="GO" id="GO:0008270">
    <property type="term" value="F:zinc ion binding"/>
    <property type="evidence" value="ECO:0007669"/>
    <property type="project" value="TreeGrafter"/>
</dbReference>
<dbReference type="InterPro" id="IPR002481">
    <property type="entry name" value="FUR"/>
</dbReference>
<keyword evidence="2" id="KW-0678">Repressor</keyword>
<comment type="similarity">
    <text evidence="1">Belongs to the Fur family.</text>
</comment>
<evidence type="ECO:0000313" key="9">
    <source>
        <dbReference type="EMBL" id="TCS64097.1"/>
    </source>
</evidence>
<dbReference type="CDD" id="cd07153">
    <property type="entry name" value="Fur_like"/>
    <property type="match status" value="1"/>
</dbReference>
<accession>A0A4R3JE89</accession>
<evidence type="ECO:0000256" key="5">
    <source>
        <dbReference type="ARBA" id="ARBA00023125"/>
    </source>
</evidence>
<dbReference type="InterPro" id="IPR036390">
    <property type="entry name" value="WH_DNA-bd_sf"/>
</dbReference>
<keyword evidence="7" id="KW-0479">Metal-binding</keyword>
<keyword evidence="10" id="KW-1185">Reference proteome</keyword>
<comment type="cofactor">
    <cofactor evidence="7">
        <name>Zn(2+)</name>
        <dbReference type="ChEBI" id="CHEBI:29105"/>
    </cofactor>
    <text evidence="7">Binds 1 zinc ion per subunit.</text>
</comment>
<protein>
    <submittedName>
        <fullName evidence="9">Fur family zinc uptake transcriptional regulator</fullName>
    </submittedName>
</protein>
<evidence type="ECO:0000256" key="3">
    <source>
        <dbReference type="ARBA" id="ARBA00022833"/>
    </source>
</evidence>
<keyword evidence="8" id="KW-0408">Iron</keyword>
<evidence type="ECO:0000313" key="10">
    <source>
        <dbReference type="Proteomes" id="UP000295304"/>
    </source>
</evidence>
<dbReference type="GO" id="GO:0003700">
    <property type="term" value="F:DNA-binding transcription factor activity"/>
    <property type="evidence" value="ECO:0007669"/>
    <property type="project" value="InterPro"/>
</dbReference>